<dbReference type="InterPro" id="IPR017979">
    <property type="entry name" value="GPCR_3_CS"/>
</dbReference>
<dbReference type="AlphaFoldDB" id="A0A8C4R0C6"/>
<organism evidence="15 16">
    <name type="scientific">Eptatretus burgeri</name>
    <name type="common">Inshore hagfish</name>
    <dbReference type="NCBI Taxonomy" id="7764"/>
    <lineage>
        <taxon>Eukaryota</taxon>
        <taxon>Metazoa</taxon>
        <taxon>Chordata</taxon>
        <taxon>Craniata</taxon>
        <taxon>Vertebrata</taxon>
        <taxon>Cyclostomata</taxon>
        <taxon>Myxini</taxon>
        <taxon>Myxiniformes</taxon>
        <taxon>Myxinidae</taxon>
        <taxon>Eptatretinae</taxon>
        <taxon>Eptatretus</taxon>
    </lineage>
</organism>
<evidence type="ECO:0000256" key="5">
    <source>
        <dbReference type="ARBA" id="ARBA00022729"/>
    </source>
</evidence>
<dbReference type="SUPFAM" id="SSF53822">
    <property type="entry name" value="Periplasmic binding protein-like I"/>
    <property type="match status" value="1"/>
</dbReference>
<evidence type="ECO:0000256" key="9">
    <source>
        <dbReference type="ARBA" id="ARBA00023170"/>
    </source>
</evidence>
<dbReference type="PANTHER" id="PTHR24061">
    <property type="entry name" value="CALCIUM-SENSING RECEPTOR-RELATED"/>
    <property type="match status" value="1"/>
</dbReference>
<evidence type="ECO:0000256" key="12">
    <source>
        <dbReference type="SAM" id="Phobius"/>
    </source>
</evidence>
<keyword evidence="7" id="KW-0297">G-protein coupled receptor</keyword>
<dbReference type="PROSITE" id="PS00980">
    <property type="entry name" value="G_PROTEIN_RECEP_F3_2"/>
    <property type="match status" value="1"/>
</dbReference>
<evidence type="ECO:0000256" key="8">
    <source>
        <dbReference type="ARBA" id="ARBA00023136"/>
    </source>
</evidence>
<dbReference type="InterPro" id="IPR038550">
    <property type="entry name" value="GPCR_3_9-Cys_sf"/>
</dbReference>
<keyword evidence="10" id="KW-0325">Glycoprotein</keyword>
<dbReference type="InterPro" id="IPR028082">
    <property type="entry name" value="Peripla_BP_I"/>
</dbReference>
<feature type="transmembrane region" description="Helical" evidence="12">
    <location>
        <begin position="644"/>
        <end position="665"/>
    </location>
</feature>
<reference evidence="15" key="2">
    <citation type="submission" date="2025-09" db="UniProtKB">
        <authorList>
            <consortium name="Ensembl"/>
        </authorList>
    </citation>
    <scope>IDENTIFICATION</scope>
</reference>
<dbReference type="Proteomes" id="UP000694388">
    <property type="component" value="Unplaced"/>
</dbReference>
<dbReference type="PANTHER" id="PTHR24061:SF0">
    <property type="entry name" value="C-FAMILY ODORANT RECEPTOR OLFCT1"/>
    <property type="match status" value="1"/>
</dbReference>
<dbReference type="GeneTree" id="ENSGT01150000286997"/>
<feature type="transmembrane region" description="Helical" evidence="12">
    <location>
        <begin position="610"/>
        <end position="629"/>
    </location>
</feature>
<dbReference type="InterPro" id="IPR000068">
    <property type="entry name" value="GPCR_3_Ca_sens_rcpt-rel"/>
</dbReference>
<feature type="transmembrane region" description="Helical" evidence="12">
    <location>
        <begin position="731"/>
        <end position="754"/>
    </location>
</feature>
<keyword evidence="3" id="KW-1003">Cell membrane</keyword>
<dbReference type="PRINTS" id="PR00248">
    <property type="entry name" value="GPCRMGR"/>
</dbReference>
<dbReference type="Pfam" id="PF07562">
    <property type="entry name" value="NCD3G"/>
    <property type="match status" value="1"/>
</dbReference>
<evidence type="ECO:0000256" key="4">
    <source>
        <dbReference type="ARBA" id="ARBA00022692"/>
    </source>
</evidence>
<dbReference type="Ensembl" id="ENSEBUT00000023919.1">
    <property type="protein sequence ID" value="ENSEBUP00000023342.1"/>
    <property type="gene ID" value="ENSEBUG00000014372.1"/>
</dbReference>
<dbReference type="InterPro" id="IPR001828">
    <property type="entry name" value="ANF_lig-bd_rcpt"/>
</dbReference>
<dbReference type="PROSITE" id="PS50259">
    <property type="entry name" value="G_PROTEIN_RECEP_F3_4"/>
    <property type="match status" value="1"/>
</dbReference>
<protein>
    <recommendedName>
        <fullName evidence="14">G-protein coupled receptors family 3 profile domain-containing protein</fullName>
    </recommendedName>
</protein>
<comment type="subcellular location">
    <subcellularLocation>
        <location evidence="1">Cell membrane</location>
        <topology evidence="1">Multi-pass membrane protein</topology>
    </subcellularLocation>
</comment>
<name>A0A8C4R0C6_EPTBU</name>
<dbReference type="Gene3D" id="3.40.50.2300">
    <property type="match status" value="2"/>
</dbReference>
<keyword evidence="6 12" id="KW-1133">Transmembrane helix</keyword>
<dbReference type="Pfam" id="PF00003">
    <property type="entry name" value="7tm_3"/>
    <property type="match status" value="1"/>
</dbReference>
<sequence length="826" mass="94104">MLWYILLYASIHECSGVRMPLTRKNLRGIFSNGDIILGGIFPIHITALEDHPLFRGHPRVFVCKIDGLSEYRLKPIQLQWAMTMVFAIDEINKDDSLLPNITLGYFIFDSCFSITKLMEYVLTEIRKNIETSDINEESYSPAIVGPFNSEFSKNLNNILSLFSVPQISYAASCKCLGNKKQFPSFLRTYPNNIFRIPAVIGLVKHFDWMYVGIMNVDDEFGKTFAADFGTEAEKENICLAFHLDWPQVYEERHLVKLGECKIIQASNHFIKFTFLLKWIHFFTLQYFVSNPVRNKIVQLAVNRLIVIYSSEITNHFSSHYLPNLMQLHGSIEQSQSIFINEFWEKTFECTLTTKAKEIQPCMGNESLKEVTTPFTEVSQLFLPFNIYKAVYAIAHALHDMTTCIMGNGPFENGSCTDIHNLWPWQLLFYIRNVNFVLKMREEIFQFDDNGDPPAIYDLVNWQTDDNGEMHLERVGSFDATARARALDSQIHFSLVFQVPRSVCSEPCQPGTRKVSLKGEPFCCFDCIPCTDGHYSNTTDSQECQNCPEDLWSNKQRSTCLPMPREFLSFSDPLALTLLAFSALGCAMAVIVWIMIFKYHELIVSQSARSVLHFILLTSLASSCVSNVMFVGEPTDLSCQWRESLAVYLIAFSIIAVLTRVKIQFLSFFISVPQTWALATEYYQPKVLMVLCSLPQTGFCVAWAVLGKLQRHKNIESRLGTIVLECIGASPLWVSCALFYLGTLAISCLVMALKGRKLAPDCNEHKFIIFSMLFFFMVLIAFIPAYSSTQGKFAVATEMFAIMAICYGFLGCIFLPKCYLIALKMKK</sequence>
<keyword evidence="5 13" id="KW-0732">Signal</keyword>
<evidence type="ECO:0000256" key="2">
    <source>
        <dbReference type="ARBA" id="ARBA00007242"/>
    </source>
</evidence>
<feature type="transmembrane region" description="Helical" evidence="12">
    <location>
        <begin position="798"/>
        <end position="821"/>
    </location>
</feature>
<evidence type="ECO:0000256" key="10">
    <source>
        <dbReference type="ARBA" id="ARBA00023180"/>
    </source>
</evidence>
<keyword evidence="11" id="KW-0807">Transducer</keyword>
<feature type="domain" description="G-protein coupled receptors family 3 profile" evidence="14">
    <location>
        <begin position="573"/>
        <end position="826"/>
    </location>
</feature>
<evidence type="ECO:0000256" key="11">
    <source>
        <dbReference type="ARBA" id="ARBA00023224"/>
    </source>
</evidence>
<feature type="signal peptide" evidence="13">
    <location>
        <begin position="1"/>
        <end position="16"/>
    </location>
</feature>
<evidence type="ECO:0000256" key="1">
    <source>
        <dbReference type="ARBA" id="ARBA00004651"/>
    </source>
</evidence>
<dbReference type="InterPro" id="IPR000337">
    <property type="entry name" value="GPCR_3"/>
</dbReference>
<comment type="similarity">
    <text evidence="2">Belongs to the G-protein coupled receptor 3 family.</text>
</comment>
<keyword evidence="9" id="KW-0675">Receptor</keyword>
<feature type="transmembrane region" description="Helical" evidence="12">
    <location>
        <begin position="686"/>
        <end position="705"/>
    </location>
</feature>
<evidence type="ECO:0000259" key="14">
    <source>
        <dbReference type="PROSITE" id="PS50259"/>
    </source>
</evidence>
<feature type="transmembrane region" description="Helical" evidence="12">
    <location>
        <begin position="573"/>
        <end position="598"/>
    </location>
</feature>
<dbReference type="OMA" id="CLWDEWP"/>
<dbReference type="GO" id="GO:0005886">
    <property type="term" value="C:plasma membrane"/>
    <property type="evidence" value="ECO:0007669"/>
    <property type="project" value="UniProtKB-SubCell"/>
</dbReference>
<keyword evidence="16" id="KW-1185">Reference proteome</keyword>
<keyword evidence="4 12" id="KW-0812">Transmembrane</keyword>
<keyword evidence="8 12" id="KW-0472">Membrane</keyword>
<accession>A0A8C4R0C6</accession>
<dbReference type="InterPro" id="IPR011500">
    <property type="entry name" value="GPCR_3_9-Cys_dom"/>
</dbReference>
<evidence type="ECO:0000313" key="15">
    <source>
        <dbReference type="Ensembl" id="ENSEBUP00000023342.1"/>
    </source>
</evidence>
<dbReference type="Pfam" id="PF01094">
    <property type="entry name" value="ANF_receptor"/>
    <property type="match status" value="2"/>
</dbReference>
<evidence type="ECO:0000256" key="13">
    <source>
        <dbReference type="SAM" id="SignalP"/>
    </source>
</evidence>
<reference evidence="15" key="1">
    <citation type="submission" date="2025-08" db="UniProtKB">
        <authorList>
            <consortium name="Ensembl"/>
        </authorList>
    </citation>
    <scope>IDENTIFICATION</scope>
</reference>
<dbReference type="InterPro" id="IPR017978">
    <property type="entry name" value="GPCR_3_C"/>
</dbReference>
<evidence type="ECO:0000313" key="16">
    <source>
        <dbReference type="Proteomes" id="UP000694388"/>
    </source>
</evidence>
<proteinExistence type="inferred from homology"/>
<feature type="chain" id="PRO_5034100168" description="G-protein coupled receptors family 3 profile domain-containing protein" evidence="13">
    <location>
        <begin position="17"/>
        <end position="826"/>
    </location>
</feature>
<dbReference type="GO" id="GO:0004930">
    <property type="term" value="F:G protein-coupled receptor activity"/>
    <property type="evidence" value="ECO:0007669"/>
    <property type="project" value="UniProtKB-KW"/>
</dbReference>
<evidence type="ECO:0000256" key="7">
    <source>
        <dbReference type="ARBA" id="ARBA00023040"/>
    </source>
</evidence>
<evidence type="ECO:0000256" key="3">
    <source>
        <dbReference type="ARBA" id="ARBA00022475"/>
    </source>
</evidence>
<dbReference type="FunFam" id="2.10.50.30:FF:000002">
    <property type="entry name" value="Vomeronasal 2 receptor, h1"/>
    <property type="match status" value="1"/>
</dbReference>
<dbReference type="Gene3D" id="2.10.50.30">
    <property type="entry name" value="GPCR, family 3, nine cysteines domain"/>
    <property type="match status" value="1"/>
</dbReference>
<evidence type="ECO:0000256" key="6">
    <source>
        <dbReference type="ARBA" id="ARBA00022989"/>
    </source>
</evidence>
<feature type="transmembrane region" description="Helical" evidence="12">
    <location>
        <begin position="766"/>
        <end position="786"/>
    </location>
</feature>